<keyword evidence="2" id="KW-1185">Reference proteome</keyword>
<name>A0A2P5BNE2_PARAD</name>
<protein>
    <submittedName>
        <fullName evidence="1">Uncharacterized protein</fullName>
    </submittedName>
</protein>
<sequence length="105" mass="12406">HHNATRRIFWNAIFTGTGLQNLHSRKAHHKMKQKCIHYKLKRKLLRKMHVEPISSLFWYTKETSGSSHFMSTDSIMSLWGQDISMLLGIMKLQIQNQKPSQQPFQ</sequence>
<organism evidence="1 2">
    <name type="scientific">Parasponia andersonii</name>
    <name type="common">Sponia andersonii</name>
    <dbReference type="NCBI Taxonomy" id="3476"/>
    <lineage>
        <taxon>Eukaryota</taxon>
        <taxon>Viridiplantae</taxon>
        <taxon>Streptophyta</taxon>
        <taxon>Embryophyta</taxon>
        <taxon>Tracheophyta</taxon>
        <taxon>Spermatophyta</taxon>
        <taxon>Magnoliopsida</taxon>
        <taxon>eudicotyledons</taxon>
        <taxon>Gunneridae</taxon>
        <taxon>Pentapetalae</taxon>
        <taxon>rosids</taxon>
        <taxon>fabids</taxon>
        <taxon>Rosales</taxon>
        <taxon>Cannabaceae</taxon>
        <taxon>Parasponia</taxon>
    </lineage>
</organism>
<gene>
    <name evidence="1" type="ORF">PanWU01x14_224600</name>
</gene>
<proteinExistence type="predicted"/>
<reference evidence="2" key="1">
    <citation type="submission" date="2016-06" db="EMBL/GenBank/DDBJ databases">
        <title>Parallel loss of symbiosis genes in relatives of nitrogen-fixing non-legume Parasponia.</title>
        <authorList>
            <person name="Van Velzen R."/>
            <person name="Holmer R."/>
            <person name="Bu F."/>
            <person name="Rutten L."/>
            <person name="Van Zeijl A."/>
            <person name="Liu W."/>
            <person name="Santuari L."/>
            <person name="Cao Q."/>
            <person name="Sharma T."/>
            <person name="Shen D."/>
            <person name="Roswanjaya Y."/>
            <person name="Wardhani T."/>
            <person name="Kalhor M.S."/>
            <person name="Jansen J."/>
            <person name="Van den Hoogen J."/>
            <person name="Gungor B."/>
            <person name="Hartog M."/>
            <person name="Hontelez J."/>
            <person name="Verver J."/>
            <person name="Yang W.-C."/>
            <person name="Schijlen E."/>
            <person name="Repin R."/>
            <person name="Schilthuizen M."/>
            <person name="Schranz E."/>
            <person name="Heidstra R."/>
            <person name="Miyata K."/>
            <person name="Fedorova E."/>
            <person name="Kohlen W."/>
            <person name="Bisseling T."/>
            <person name="Smit S."/>
            <person name="Geurts R."/>
        </authorList>
    </citation>
    <scope>NUCLEOTIDE SEQUENCE [LARGE SCALE GENOMIC DNA]</scope>
    <source>
        <strain evidence="2">cv. WU1-14</strain>
    </source>
</reference>
<evidence type="ECO:0000313" key="1">
    <source>
        <dbReference type="EMBL" id="PON50264.1"/>
    </source>
</evidence>
<dbReference type="OrthoDB" id="10478289at2759"/>
<feature type="non-terminal residue" evidence="1">
    <location>
        <position position="1"/>
    </location>
</feature>
<evidence type="ECO:0000313" key="2">
    <source>
        <dbReference type="Proteomes" id="UP000237105"/>
    </source>
</evidence>
<accession>A0A2P5BNE2</accession>
<comment type="caution">
    <text evidence="1">The sequence shown here is derived from an EMBL/GenBank/DDBJ whole genome shotgun (WGS) entry which is preliminary data.</text>
</comment>
<dbReference type="AlphaFoldDB" id="A0A2P5BNE2"/>
<dbReference type="Proteomes" id="UP000237105">
    <property type="component" value="Unassembled WGS sequence"/>
</dbReference>
<dbReference type="EMBL" id="JXTB01000248">
    <property type="protein sequence ID" value="PON50264.1"/>
    <property type="molecule type" value="Genomic_DNA"/>
</dbReference>